<organism evidence="2 3">
    <name type="scientific">Caldimonas thermodepolymerans</name>
    <dbReference type="NCBI Taxonomy" id="215580"/>
    <lineage>
        <taxon>Bacteria</taxon>
        <taxon>Pseudomonadati</taxon>
        <taxon>Pseudomonadota</taxon>
        <taxon>Betaproteobacteria</taxon>
        <taxon>Burkholderiales</taxon>
        <taxon>Sphaerotilaceae</taxon>
        <taxon>Caldimonas</taxon>
    </lineage>
</organism>
<protein>
    <submittedName>
        <fullName evidence="2">Type IV pilus assembly protein PilP</fullName>
    </submittedName>
</protein>
<dbReference type="AlphaFoldDB" id="A0AA46DEL1"/>
<dbReference type="Gene3D" id="2.30.30.830">
    <property type="match status" value="1"/>
</dbReference>
<dbReference type="Proteomes" id="UP000294772">
    <property type="component" value="Unassembled WGS sequence"/>
</dbReference>
<dbReference type="EMBL" id="SLXF01000003">
    <property type="protein sequence ID" value="TCP08076.1"/>
    <property type="molecule type" value="Genomic_DNA"/>
</dbReference>
<gene>
    <name evidence="2" type="ORF">EV676_103108</name>
</gene>
<comment type="caution">
    <text evidence="2">The sequence shown here is derived from an EMBL/GenBank/DDBJ whole genome shotgun (WGS) entry which is preliminary data.</text>
</comment>
<reference evidence="2 3" key="1">
    <citation type="submission" date="2019-03" db="EMBL/GenBank/DDBJ databases">
        <title>Genomic Encyclopedia of Type Strains, Phase IV (KMG-IV): sequencing the most valuable type-strain genomes for metagenomic binning, comparative biology and taxonomic classification.</title>
        <authorList>
            <person name="Goeker M."/>
        </authorList>
    </citation>
    <scope>NUCLEOTIDE SEQUENCE [LARGE SCALE GENOMIC DNA]</scope>
    <source>
        <strain evidence="2 3">DSM 15264</strain>
    </source>
</reference>
<evidence type="ECO:0000313" key="3">
    <source>
        <dbReference type="Proteomes" id="UP000294772"/>
    </source>
</evidence>
<dbReference type="Pfam" id="PF04351">
    <property type="entry name" value="PilP"/>
    <property type="match status" value="1"/>
</dbReference>
<feature type="signal peptide" evidence="1">
    <location>
        <begin position="1"/>
        <end position="28"/>
    </location>
</feature>
<evidence type="ECO:0000256" key="1">
    <source>
        <dbReference type="SAM" id="SignalP"/>
    </source>
</evidence>
<feature type="chain" id="PRO_5041340136" evidence="1">
    <location>
        <begin position="29"/>
        <end position="182"/>
    </location>
</feature>
<accession>A0AA46DEL1</accession>
<name>A0AA46DEL1_9BURK</name>
<proteinExistence type="predicted"/>
<evidence type="ECO:0000313" key="2">
    <source>
        <dbReference type="EMBL" id="TCP08076.1"/>
    </source>
</evidence>
<dbReference type="PIRSF" id="PIRSF016481">
    <property type="entry name" value="Pilus_assembly_PilP"/>
    <property type="match status" value="1"/>
</dbReference>
<sequence length="182" mass="20474">MNALTSLRTASALCLALTAVLLSGCESSQDELQAWMEQQKREVRPNVTPLEPPKKFDPQPYEVADTVEPFSVQKLTVALNQQVRQASSLLASELNRRREPLEAYPLDSMTMVGSVSRNGRQYALLKVDQLLYQVKVGDYLGQNYGRITKISETEVALREIVQDAGGEWVERYSTLQLQENAR</sequence>
<keyword evidence="1" id="KW-0732">Signal</keyword>
<dbReference type="InterPro" id="IPR007446">
    <property type="entry name" value="PilP"/>
</dbReference>